<dbReference type="RefSeq" id="WP_350934358.1">
    <property type="nucleotide sequence ID" value="NZ_JAYWLC010000001.1"/>
</dbReference>
<comment type="function">
    <text evidence="9">Catalyzes the first step in the biosynthesis of ornithine lipids, which are phosphorus-free membrane lipids. Catalyzes the 3-hydroxyacyl-acyl carrier protein-dependent acylation of ornithine to form lyso-ornithine lipid (LOL).</text>
</comment>
<dbReference type="Proteomes" id="UP001438953">
    <property type="component" value="Unassembled WGS sequence"/>
</dbReference>
<keyword evidence="3 11" id="KW-0808">Transferase</keyword>
<dbReference type="Gene3D" id="3.40.630.30">
    <property type="match status" value="1"/>
</dbReference>
<organism evidence="11 12">
    <name type="scientific">Thioclava kandeliae</name>
    <dbReference type="NCBI Taxonomy" id="3070818"/>
    <lineage>
        <taxon>Bacteria</taxon>
        <taxon>Pseudomonadati</taxon>
        <taxon>Pseudomonadota</taxon>
        <taxon>Alphaproteobacteria</taxon>
        <taxon>Rhodobacterales</taxon>
        <taxon>Paracoccaceae</taxon>
        <taxon>Thioclava</taxon>
    </lineage>
</organism>
<comment type="catalytic activity">
    <reaction evidence="10">
        <text>a (3R)-hydroxyacyl-[ACP] + L-ornithine = a lyso-ornithine lipid + holo-[ACP] + H(+)</text>
        <dbReference type="Rhea" id="RHEA:20633"/>
        <dbReference type="Rhea" id="RHEA-COMP:9685"/>
        <dbReference type="Rhea" id="RHEA-COMP:9945"/>
        <dbReference type="ChEBI" id="CHEBI:15378"/>
        <dbReference type="ChEBI" id="CHEBI:46911"/>
        <dbReference type="ChEBI" id="CHEBI:64479"/>
        <dbReference type="ChEBI" id="CHEBI:78827"/>
        <dbReference type="ChEBI" id="CHEBI:138482"/>
        <dbReference type="EC" id="2.3.2.30"/>
    </reaction>
    <physiologicalReaction direction="left-to-right" evidence="10">
        <dbReference type="Rhea" id="RHEA:20634"/>
    </physiologicalReaction>
</comment>
<dbReference type="SUPFAM" id="SSF55729">
    <property type="entry name" value="Acyl-CoA N-acyltransferases (Nat)"/>
    <property type="match status" value="1"/>
</dbReference>
<dbReference type="InterPro" id="IPR016181">
    <property type="entry name" value="Acyl_CoA_acyltransferase"/>
</dbReference>
<keyword evidence="4" id="KW-0443">Lipid metabolism</keyword>
<evidence type="ECO:0000256" key="6">
    <source>
        <dbReference type="ARBA" id="ARBA00038095"/>
    </source>
</evidence>
<keyword evidence="5 11" id="KW-0012">Acyltransferase</keyword>
<evidence type="ECO:0000313" key="12">
    <source>
        <dbReference type="Proteomes" id="UP001438953"/>
    </source>
</evidence>
<accession>A0ABV1SC22</accession>
<keyword evidence="12" id="KW-1185">Reference proteome</keyword>
<dbReference type="GO" id="GO:0016746">
    <property type="term" value="F:acyltransferase activity"/>
    <property type="evidence" value="ECO:0007669"/>
    <property type="project" value="UniProtKB-KW"/>
</dbReference>
<evidence type="ECO:0000256" key="3">
    <source>
        <dbReference type="ARBA" id="ARBA00022679"/>
    </source>
</evidence>
<sequence length="245" mass="26205">MSYSLMRGRYLARLAGSAEDLAAVQALRGLCFRGAGAVDADAYDAICQHVMIEESGSGQLVCCLRLLQLASGAQIGRSYSAQFYGLDPLRAYPAPMVEMGRFCIHPEHHDADILRVAWGAVTHFVDEAQVGMLFGCSSFKGTDWRAHADSLAHLAQGYLAPARWLPQVKAGAVVPYARALSGVAGDRKQALLRMPALLRSYLAMGGWVSDHAVIDPDLGTLHVFTGLEIAAIPAARARALRAVAG</sequence>
<evidence type="ECO:0000256" key="5">
    <source>
        <dbReference type="ARBA" id="ARBA00023315"/>
    </source>
</evidence>
<comment type="pathway">
    <text evidence="1">Lipid metabolism.</text>
</comment>
<evidence type="ECO:0000256" key="10">
    <source>
        <dbReference type="ARBA" id="ARBA00047785"/>
    </source>
</evidence>
<gene>
    <name evidence="11" type="ORF">VSX56_01605</name>
</gene>
<comment type="similarity">
    <text evidence="6">Belongs to the acetyltransferase family. OlsB subfamily.</text>
</comment>
<name>A0ABV1SC22_9RHOB</name>
<evidence type="ECO:0000256" key="9">
    <source>
        <dbReference type="ARBA" id="ARBA00045724"/>
    </source>
</evidence>
<dbReference type="EMBL" id="JAYWLC010000001">
    <property type="protein sequence ID" value="MER5170457.1"/>
    <property type="molecule type" value="Genomic_DNA"/>
</dbReference>
<evidence type="ECO:0000313" key="11">
    <source>
        <dbReference type="EMBL" id="MER5170457.1"/>
    </source>
</evidence>
<evidence type="ECO:0000256" key="2">
    <source>
        <dbReference type="ARBA" id="ARBA00022516"/>
    </source>
</evidence>
<dbReference type="EC" id="2.3.2.30" evidence="7"/>
<reference evidence="11 12" key="1">
    <citation type="submission" date="2024-06" db="EMBL/GenBank/DDBJ databases">
        <title>Thioclava kandeliae sp. nov. from a rhizosphere soil sample of Kandelia candel in a mangrove.</title>
        <authorList>
            <person name="Mu T."/>
        </authorList>
    </citation>
    <scope>NUCLEOTIDE SEQUENCE [LARGE SCALE GENOMIC DNA]</scope>
    <source>
        <strain evidence="11 12">CPCC 100088</strain>
    </source>
</reference>
<proteinExistence type="inferred from homology"/>
<evidence type="ECO:0000256" key="7">
    <source>
        <dbReference type="ARBA" id="ARBA00039058"/>
    </source>
</evidence>
<dbReference type="Pfam" id="PF13444">
    <property type="entry name" value="Acetyltransf_5"/>
    <property type="match status" value="1"/>
</dbReference>
<dbReference type="InterPro" id="IPR052351">
    <property type="entry name" value="Ornithine_N-alpha-AT"/>
</dbReference>
<keyword evidence="2" id="KW-0444">Lipid biosynthesis</keyword>
<evidence type="ECO:0000256" key="1">
    <source>
        <dbReference type="ARBA" id="ARBA00005189"/>
    </source>
</evidence>
<comment type="caution">
    <text evidence="11">The sequence shown here is derived from an EMBL/GenBank/DDBJ whole genome shotgun (WGS) entry which is preliminary data.</text>
</comment>
<protein>
    <recommendedName>
        <fullName evidence="8">L-ornithine N(alpha)-acyltransferase</fullName>
        <ecNumber evidence="7">2.3.2.30</ecNumber>
    </recommendedName>
</protein>
<evidence type="ECO:0000256" key="4">
    <source>
        <dbReference type="ARBA" id="ARBA00023098"/>
    </source>
</evidence>
<dbReference type="PANTHER" id="PTHR37323:SF1">
    <property type="entry name" value="L-ORNITHINE N(ALPHA)-ACYLTRANSFERASE"/>
    <property type="match status" value="1"/>
</dbReference>
<dbReference type="PANTHER" id="PTHR37323">
    <property type="entry name" value="GCN5-RELATED N-ACETYLTRANSFERASE"/>
    <property type="match status" value="1"/>
</dbReference>
<evidence type="ECO:0000256" key="8">
    <source>
        <dbReference type="ARBA" id="ARBA00039866"/>
    </source>
</evidence>